<proteinExistence type="predicted"/>
<protein>
    <submittedName>
        <fullName evidence="1">Uncharacterized protein</fullName>
    </submittedName>
</protein>
<name>A0A3M7R679_BRAPC</name>
<accession>A0A3M7R679</accession>
<dbReference type="Proteomes" id="UP000276133">
    <property type="component" value="Unassembled WGS sequence"/>
</dbReference>
<sequence length="71" mass="8270">MNSQICVLDHIIFIIRVNIGSLGTDCAQFHRQWILGSFVVFYGMPQVAVHATDLAFPCSRIWRYLCWIRQL</sequence>
<dbReference type="EMBL" id="REGN01004178">
    <property type="protein sequence ID" value="RNA18745.1"/>
    <property type="molecule type" value="Genomic_DNA"/>
</dbReference>
<gene>
    <name evidence="1" type="ORF">BpHYR1_039325</name>
</gene>
<evidence type="ECO:0000313" key="2">
    <source>
        <dbReference type="Proteomes" id="UP000276133"/>
    </source>
</evidence>
<evidence type="ECO:0000313" key="1">
    <source>
        <dbReference type="EMBL" id="RNA18745.1"/>
    </source>
</evidence>
<comment type="caution">
    <text evidence="1">The sequence shown here is derived from an EMBL/GenBank/DDBJ whole genome shotgun (WGS) entry which is preliminary data.</text>
</comment>
<keyword evidence="2" id="KW-1185">Reference proteome</keyword>
<organism evidence="1 2">
    <name type="scientific">Brachionus plicatilis</name>
    <name type="common">Marine rotifer</name>
    <name type="synonym">Brachionus muelleri</name>
    <dbReference type="NCBI Taxonomy" id="10195"/>
    <lineage>
        <taxon>Eukaryota</taxon>
        <taxon>Metazoa</taxon>
        <taxon>Spiralia</taxon>
        <taxon>Gnathifera</taxon>
        <taxon>Rotifera</taxon>
        <taxon>Eurotatoria</taxon>
        <taxon>Monogononta</taxon>
        <taxon>Pseudotrocha</taxon>
        <taxon>Ploima</taxon>
        <taxon>Brachionidae</taxon>
        <taxon>Brachionus</taxon>
    </lineage>
</organism>
<dbReference type="AlphaFoldDB" id="A0A3M7R679"/>
<reference evidence="1 2" key="1">
    <citation type="journal article" date="2018" name="Sci. Rep.">
        <title>Genomic signatures of local adaptation to the degree of environmental predictability in rotifers.</title>
        <authorList>
            <person name="Franch-Gras L."/>
            <person name="Hahn C."/>
            <person name="Garcia-Roger E.M."/>
            <person name="Carmona M.J."/>
            <person name="Serra M."/>
            <person name="Gomez A."/>
        </authorList>
    </citation>
    <scope>NUCLEOTIDE SEQUENCE [LARGE SCALE GENOMIC DNA]</scope>
    <source>
        <strain evidence="1">HYR1</strain>
    </source>
</reference>